<comment type="caution">
    <text evidence="1">The sequence shown here is derived from an EMBL/GenBank/DDBJ whole genome shotgun (WGS) entry which is preliminary data.</text>
</comment>
<evidence type="ECO:0000313" key="1">
    <source>
        <dbReference type="EMBL" id="GFH25098.1"/>
    </source>
</evidence>
<protein>
    <submittedName>
        <fullName evidence="1">Uncharacterized protein</fullName>
    </submittedName>
</protein>
<reference evidence="1 2" key="1">
    <citation type="submission" date="2020-02" db="EMBL/GenBank/DDBJ databases">
        <title>Draft genome sequence of Haematococcus lacustris strain NIES-144.</title>
        <authorList>
            <person name="Morimoto D."/>
            <person name="Nakagawa S."/>
            <person name="Yoshida T."/>
            <person name="Sawayama S."/>
        </authorList>
    </citation>
    <scope>NUCLEOTIDE SEQUENCE [LARGE SCALE GENOMIC DNA]</scope>
    <source>
        <strain evidence="1 2">NIES-144</strain>
    </source>
</reference>
<dbReference type="EMBL" id="BLLF01002719">
    <property type="protein sequence ID" value="GFH25098.1"/>
    <property type="molecule type" value="Genomic_DNA"/>
</dbReference>
<accession>A0A6A0A1L6</accession>
<dbReference type="AlphaFoldDB" id="A0A6A0A1L6"/>
<evidence type="ECO:0000313" key="2">
    <source>
        <dbReference type="Proteomes" id="UP000485058"/>
    </source>
</evidence>
<gene>
    <name evidence="1" type="ORF">HaLaN_23006</name>
</gene>
<proteinExistence type="predicted"/>
<sequence>MHNGPNNSGNKSMLAFRSDIGIPGYTGFCASPQQVPLPTKLYDHTGRPVSQDVKDAATLNTVAHKPASPENIPCYVQQSPTGWLAPGNAHVARHS</sequence>
<name>A0A6A0A1L6_HAELA</name>
<keyword evidence="2" id="KW-1185">Reference proteome</keyword>
<organism evidence="1 2">
    <name type="scientific">Haematococcus lacustris</name>
    <name type="common">Green alga</name>
    <name type="synonym">Haematococcus pluvialis</name>
    <dbReference type="NCBI Taxonomy" id="44745"/>
    <lineage>
        <taxon>Eukaryota</taxon>
        <taxon>Viridiplantae</taxon>
        <taxon>Chlorophyta</taxon>
        <taxon>core chlorophytes</taxon>
        <taxon>Chlorophyceae</taxon>
        <taxon>CS clade</taxon>
        <taxon>Chlamydomonadales</taxon>
        <taxon>Haematococcaceae</taxon>
        <taxon>Haematococcus</taxon>
    </lineage>
</organism>
<dbReference type="Proteomes" id="UP000485058">
    <property type="component" value="Unassembled WGS sequence"/>
</dbReference>